<name>A0A411WM18_9GAMM</name>
<dbReference type="InterPro" id="IPR044068">
    <property type="entry name" value="CB"/>
</dbReference>
<reference evidence="8 9" key="1">
    <citation type="submission" date="2019-03" db="EMBL/GenBank/DDBJ databases">
        <title>Pragia sp. nov. isolated from the gut tract of Carduelis flavirostris.</title>
        <authorList>
            <person name="Ge Y."/>
        </authorList>
    </citation>
    <scope>NUCLEOTIDE SEQUENCE [LARGE SCALE GENOMIC DNA]</scope>
    <source>
        <strain evidence="8 9">CF-458</strain>
    </source>
</reference>
<dbReference type="InterPro" id="IPR050808">
    <property type="entry name" value="Phage_Integrase"/>
</dbReference>
<evidence type="ECO:0000256" key="3">
    <source>
        <dbReference type="ARBA" id="ARBA00023125"/>
    </source>
</evidence>
<protein>
    <submittedName>
        <fullName evidence="8">DUF4102 domain-containing protein</fullName>
    </submittedName>
</protein>
<dbReference type="Gene3D" id="1.10.150.130">
    <property type="match status" value="1"/>
</dbReference>
<dbReference type="Pfam" id="PF00589">
    <property type="entry name" value="Phage_integrase"/>
    <property type="match status" value="1"/>
</dbReference>
<dbReference type="KEGG" id="prag:EKN56_12805"/>
<sequence length="401" mass="45368">MAIITRPLTHAEVSKAKPATKEFSLSDGNGLSLVVSPTGNKYWHFRYKRPYSNARNRISLGSYPSISIAQARELRATYLSMLASGIDPKVKETADKEEQKVLEASIFLNVAKEWFELKKETVTEDYALDVWRSLENDVIPAIQNIPISEISARKLIDILQPVKERGALETLRRIIQRINEIMIYAMNVGLLDANPASGIAKAFQKPLKKNLPTIRPELLPELMSSIRLSNLSLTTRYLIEWQMLTLIRPNEAVNARWENIDLEQAIWHIPAENMKGRTGLRRAHSVPLSPQAIKILERMKPISGAYSYVFPSRIHPGKPMNSQTANAALKRIGWGGRLVAHGLRSIASTAMNEAEWNPDVIEAALAHVDQNDVRRSYNRSTYLEQRKELMAWWGNKVQEAS</sequence>
<evidence type="ECO:0000256" key="2">
    <source>
        <dbReference type="ARBA" id="ARBA00022908"/>
    </source>
</evidence>
<dbReference type="InterPro" id="IPR011010">
    <property type="entry name" value="DNA_brk_join_enz"/>
</dbReference>
<accession>A0A411WM18</accession>
<keyword evidence="3 5" id="KW-0238">DNA-binding</keyword>
<gene>
    <name evidence="8" type="ORF">EKN56_12805</name>
</gene>
<evidence type="ECO:0000313" key="9">
    <source>
        <dbReference type="Proteomes" id="UP000293154"/>
    </source>
</evidence>
<dbReference type="PROSITE" id="PS51900">
    <property type="entry name" value="CB"/>
    <property type="match status" value="1"/>
</dbReference>
<dbReference type="EMBL" id="CP034752">
    <property type="protein sequence ID" value="QBH97196.1"/>
    <property type="molecule type" value="Genomic_DNA"/>
</dbReference>
<dbReference type="PANTHER" id="PTHR30629">
    <property type="entry name" value="PROPHAGE INTEGRASE"/>
    <property type="match status" value="1"/>
</dbReference>
<keyword evidence="2" id="KW-0229">DNA integration</keyword>
<dbReference type="InterPro" id="IPR038488">
    <property type="entry name" value="Integrase_DNA-bd_sf"/>
</dbReference>
<dbReference type="Gene3D" id="1.10.443.10">
    <property type="entry name" value="Intergrase catalytic core"/>
    <property type="match status" value="1"/>
</dbReference>
<dbReference type="PROSITE" id="PS51898">
    <property type="entry name" value="TYR_RECOMBINASE"/>
    <property type="match status" value="1"/>
</dbReference>
<dbReference type="PANTHER" id="PTHR30629:SF6">
    <property type="entry name" value="PROPHAGE INTEGRASE INTA-RELATED"/>
    <property type="match status" value="1"/>
</dbReference>
<dbReference type="RefSeq" id="WP_130592134.1">
    <property type="nucleotide sequence ID" value="NZ_CP034752.1"/>
</dbReference>
<dbReference type="InterPro" id="IPR010998">
    <property type="entry name" value="Integrase_recombinase_N"/>
</dbReference>
<dbReference type="Pfam" id="PF22022">
    <property type="entry name" value="Phage_int_M"/>
    <property type="match status" value="1"/>
</dbReference>
<dbReference type="GO" id="GO:0006310">
    <property type="term" value="P:DNA recombination"/>
    <property type="evidence" value="ECO:0007669"/>
    <property type="project" value="UniProtKB-KW"/>
</dbReference>
<dbReference type="InterPro" id="IPR053876">
    <property type="entry name" value="Phage_int_M"/>
</dbReference>
<dbReference type="Gene3D" id="3.30.160.390">
    <property type="entry name" value="Integrase, DNA-binding domain"/>
    <property type="match status" value="1"/>
</dbReference>
<evidence type="ECO:0000259" key="6">
    <source>
        <dbReference type="PROSITE" id="PS51898"/>
    </source>
</evidence>
<organism evidence="8 9">
    <name type="scientific">Limnobaculum zhutongyuii</name>
    <dbReference type="NCBI Taxonomy" id="2498113"/>
    <lineage>
        <taxon>Bacteria</taxon>
        <taxon>Pseudomonadati</taxon>
        <taxon>Pseudomonadota</taxon>
        <taxon>Gammaproteobacteria</taxon>
        <taxon>Enterobacterales</taxon>
        <taxon>Budviciaceae</taxon>
        <taxon>Limnobaculum</taxon>
    </lineage>
</organism>
<dbReference type="Pfam" id="PF13356">
    <property type="entry name" value="Arm-DNA-bind_3"/>
    <property type="match status" value="1"/>
</dbReference>
<dbReference type="OrthoDB" id="9795573at2"/>
<dbReference type="Proteomes" id="UP000293154">
    <property type="component" value="Chromosome"/>
</dbReference>
<evidence type="ECO:0000313" key="8">
    <source>
        <dbReference type="EMBL" id="QBH97196.1"/>
    </source>
</evidence>
<comment type="similarity">
    <text evidence="1">Belongs to the 'phage' integrase family.</text>
</comment>
<evidence type="ECO:0000259" key="7">
    <source>
        <dbReference type="PROSITE" id="PS51900"/>
    </source>
</evidence>
<evidence type="ECO:0000256" key="4">
    <source>
        <dbReference type="ARBA" id="ARBA00023172"/>
    </source>
</evidence>
<dbReference type="GO" id="GO:0015074">
    <property type="term" value="P:DNA integration"/>
    <property type="evidence" value="ECO:0007669"/>
    <property type="project" value="UniProtKB-KW"/>
</dbReference>
<dbReference type="GO" id="GO:0003677">
    <property type="term" value="F:DNA binding"/>
    <property type="evidence" value="ECO:0007669"/>
    <property type="project" value="UniProtKB-UniRule"/>
</dbReference>
<evidence type="ECO:0000256" key="1">
    <source>
        <dbReference type="ARBA" id="ARBA00008857"/>
    </source>
</evidence>
<keyword evidence="4" id="KW-0233">DNA recombination</keyword>
<dbReference type="SUPFAM" id="SSF56349">
    <property type="entry name" value="DNA breaking-rejoining enzymes"/>
    <property type="match status" value="1"/>
</dbReference>
<dbReference type="CDD" id="cd00801">
    <property type="entry name" value="INT_P4_C"/>
    <property type="match status" value="1"/>
</dbReference>
<proteinExistence type="inferred from homology"/>
<evidence type="ECO:0000256" key="5">
    <source>
        <dbReference type="PROSITE-ProRule" id="PRU01248"/>
    </source>
</evidence>
<dbReference type="NCBIfam" id="NF007246">
    <property type="entry name" value="PRK09692.1"/>
    <property type="match status" value="1"/>
</dbReference>
<feature type="domain" description="Tyr recombinase" evidence="6">
    <location>
        <begin position="209"/>
        <end position="390"/>
    </location>
</feature>
<keyword evidence="9" id="KW-1185">Reference proteome</keyword>
<dbReference type="AlphaFoldDB" id="A0A411WM18"/>
<dbReference type="InterPro" id="IPR002104">
    <property type="entry name" value="Integrase_catalytic"/>
</dbReference>
<feature type="domain" description="Core-binding (CB)" evidence="7">
    <location>
        <begin position="105"/>
        <end position="186"/>
    </location>
</feature>
<dbReference type="InterPro" id="IPR013762">
    <property type="entry name" value="Integrase-like_cat_sf"/>
</dbReference>
<dbReference type="InterPro" id="IPR025166">
    <property type="entry name" value="Integrase_DNA_bind_dom"/>
</dbReference>